<name>A0A6A5YVI6_9PLEO</name>
<comment type="subcellular location">
    <subcellularLocation>
        <location evidence="2">Membrane</location>
    </subcellularLocation>
</comment>
<accession>A0A6A5YVI6</accession>
<evidence type="ECO:0000256" key="3">
    <source>
        <dbReference type="ARBA" id="ARBA00005161"/>
    </source>
</evidence>
<dbReference type="AlphaFoldDB" id="A0A6A5YVI6"/>
<organism evidence="15 16">
    <name type="scientific">Lophiotrema nucula</name>
    <dbReference type="NCBI Taxonomy" id="690887"/>
    <lineage>
        <taxon>Eukaryota</taxon>
        <taxon>Fungi</taxon>
        <taxon>Dikarya</taxon>
        <taxon>Ascomycota</taxon>
        <taxon>Pezizomycotina</taxon>
        <taxon>Dothideomycetes</taxon>
        <taxon>Pleosporomycetidae</taxon>
        <taxon>Pleosporales</taxon>
        <taxon>Lophiotremataceae</taxon>
        <taxon>Lophiotrema</taxon>
    </lineage>
</organism>
<reference evidence="15" key="1">
    <citation type="journal article" date="2020" name="Stud. Mycol.">
        <title>101 Dothideomycetes genomes: a test case for predicting lifestyles and emergence of pathogens.</title>
        <authorList>
            <person name="Haridas S."/>
            <person name="Albert R."/>
            <person name="Binder M."/>
            <person name="Bloem J."/>
            <person name="Labutti K."/>
            <person name="Salamov A."/>
            <person name="Andreopoulos B."/>
            <person name="Baker S."/>
            <person name="Barry K."/>
            <person name="Bills G."/>
            <person name="Bluhm B."/>
            <person name="Cannon C."/>
            <person name="Castanera R."/>
            <person name="Culley D."/>
            <person name="Daum C."/>
            <person name="Ezra D."/>
            <person name="Gonzalez J."/>
            <person name="Henrissat B."/>
            <person name="Kuo A."/>
            <person name="Liang C."/>
            <person name="Lipzen A."/>
            <person name="Lutzoni F."/>
            <person name="Magnuson J."/>
            <person name="Mondo S."/>
            <person name="Nolan M."/>
            <person name="Ohm R."/>
            <person name="Pangilinan J."/>
            <person name="Park H.-J."/>
            <person name="Ramirez L."/>
            <person name="Alfaro M."/>
            <person name="Sun H."/>
            <person name="Tritt A."/>
            <person name="Yoshinaga Y."/>
            <person name="Zwiers L.-H."/>
            <person name="Turgeon B."/>
            <person name="Goodwin S."/>
            <person name="Spatafora J."/>
            <person name="Crous P."/>
            <person name="Grigoriev I."/>
        </authorList>
    </citation>
    <scope>NUCLEOTIDE SEQUENCE</scope>
    <source>
        <strain evidence="15">CBS 627.86</strain>
    </source>
</reference>
<dbReference type="EMBL" id="ML977335">
    <property type="protein sequence ID" value="KAF2111132.1"/>
    <property type="molecule type" value="Genomic_DNA"/>
</dbReference>
<evidence type="ECO:0000256" key="12">
    <source>
        <dbReference type="ARBA" id="ARBA00048639"/>
    </source>
</evidence>
<dbReference type="PANTHER" id="PTHR48109:SF4">
    <property type="entry name" value="DIHYDROOROTATE DEHYDROGENASE (QUINONE), MITOCHONDRIAL"/>
    <property type="match status" value="1"/>
</dbReference>
<comment type="catalytic activity">
    <reaction evidence="12">
        <text>(S)-dihydroorotate + a quinone = orotate + a quinol</text>
        <dbReference type="Rhea" id="RHEA:30187"/>
        <dbReference type="ChEBI" id="CHEBI:24646"/>
        <dbReference type="ChEBI" id="CHEBI:30839"/>
        <dbReference type="ChEBI" id="CHEBI:30864"/>
        <dbReference type="ChEBI" id="CHEBI:132124"/>
        <dbReference type="EC" id="1.3.5.2"/>
    </reaction>
</comment>
<keyword evidence="7" id="KW-0285">Flavoprotein</keyword>
<evidence type="ECO:0000256" key="8">
    <source>
        <dbReference type="ARBA" id="ARBA00022643"/>
    </source>
</evidence>
<comment type="pathway">
    <text evidence="3">Pyrimidine metabolism; UMP biosynthesis via de novo pathway; orotate from (S)-dihydroorotate (quinone route): step 1/1.</text>
</comment>
<dbReference type="GO" id="GO:0044205">
    <property type="term" value="P:'de novo' UMP biosynthetic process"/>
    <property type="evidence" value="ECO:0007669"/>
    <property type="project" value="UniProtKB-UniPathway"/>
</dbReference>
<dbReference type="OrthoDB" id="14784at2759"/>
<comment type="similarity">
    <text evidence="4">Belongs to the dihydroorotate dehydrogenase family. Type 2 subfamily.</text>
</comment>
<feature type="domain" description="Dihydroorotate dehydrogenase catalytic" evidence="14">
    <location>
        <begin position="120"/>
        <end position="405"/>
    </location>
</feature>
<evidence type="ECO:0000256" key="10">
    <source>
        <dbReference type="ARBA" id="ARBA00023136"/>
    </source>
</evidence>
<dbReference type="EC" id="1.3.5.2" evidence="5"/>
<sequence length="564" mass="60340">MRAIFLRPSIARVHPCFRSPRVPARNASTASETATNARSFATRTKNFVYGTALTLGFTSGYLYITDTRSSVHEWLVVPALRLAYPDGEEAHHAGTRILKALYSFGLHPRERGNVDQTGHLEVEIFGHTLSNPIGTSAGIDKGGEVPTPLLALGPGIVEVGAVTPVPQEGNPKPRVFRIPSQNALINRYGFNSEGAEIVAARLRQRVREFAYHLGLGMDEEAERSVLDGEAGVPPGSLTPGRLMAVQVAKNKTTSETDLEAVSRDYTTGVKLLGKYADIIVVNVSSPNTPGLRTLQNVGPLTHLLSSVVQAVEQVDRKSKPAIMVKVSPDEDSEEQVLGICEAIWESGVDGVIVGNTTKKRPDPLPRGYLLPEKEANIILEQGGYSGPQMFERTLALVQRYRKALDKGPKQPPASSSPPPKTDKPVSTSNTGDNPEESVLEKLEPTSATASDDTNSPAKPSNPSLSAKELPSEVPILSTNIDDLSESGPVLSMATSPDPAPAPAPQSIEKRKVIFATGGITNGTQTRAILDAGASVAMVYTGLIYGGVGTITRIKQEMIEDAKKR</sequence>
<evidence type="ECO:0000256" key="5">
    <source>
        <dbReference type="ARBA" id="ARBA00012791"/>
    </source>
</evidence>
<dbReference type="NCBIfam" id="TIGR01036">
    <property type="entry name" value="pyrD_sub2"/>
    <property type="match status" value="1"/>
</dbReference>
<evidence type="ECO:0000313" key="15">
    <source>
        <dbReference type="EMBL" id="KAF2111132.1"/>
    </source>
</evidence>
<evidence type="ECO:0000313" key="16">
    <source>
        <dbReference type="Proteomes" id="UP000799770"/>
    </source>
</evidence>
<dbReference type="GO" id="GO:0005743">
    <property type="term" value="C:mitochondrial inner membrane"/>
    <property type="evidence" value="ECO:0007669"/>
    <property type="project" value="TreeGrafter"/>
</dbReference>
<dbReference type="GO" id="GO:0006207">
    <property type="term" value="P:'de novo' pyrimidine nucleobase biosynthetic process"/>
    <property type="evidence" value="ECO:0007669"/>
    <property type="project" value="InterPro"/>
</dbReference>
<dbReference type="Gene3D" id="3.20.20.70">
    <property type="entry name" value="Aldolase class I"/>
    <property type="match status" value="2"/>
</dbReference>
<gene>
    <name evidence="15" type="ORF">BDV96DRAFT_499932</name>
</gene>
<feature type="compositionally biased region" description="Pro residues" evidence="13">
    <location>
        <begin position="409"/>
        <end position="419"/>
    </location>
</feature>
<evidence type="ECO:0000256" key="13">
    <source>
        <dbReference type="SAM" id="MobiDB-lite"/>
    </source>
</evidence>
<keyword evidence="16" id="KW-1185">Reference proteome</keyword>
<dbReference type="PANTHER" id="PTHR48109">
    <property type="entry name" value="DIHYDROOROTATE DEHYDROGENASE (QUINONE), MITOCHONDRIAL-RELATED"/>
    <property type="match status" value="1"/>
</dbReference>
<evidence type="ECO:0000256" key="11">
    <source>
        <dbReference type="ARBA" id="ARBA00031623"/>
    </source>
</evidence>
<dbReference type="InterPro" id="IPR050074">
    <property type="entry name" value="DHO_dehydrogenase"/>
</dbReference>
<evidence type="ECO:0000256" key="7">
    <source>
        <dbReference type="ARBA" id="ARBA00022630"/>
    </source>
</evidence>
<evidence type="ECO:0000256" key="2">
    <source>
        <dbReference type="ARBA" id="ARBA00004370"/>
    </source>
</evidence>
<proteinExistence type="inferred from homology"/>
<keyword evidence="10" id="KW-0472">Membrane</keyword>
<feature type="region of interest" description="Disordered" evidence="13">
    <location>
        <begin position="403"/>
        <end position="504"/>
    </location>
</feature>
<dbReference type="InterPro" id="IPR005719">
    <property type="entry name" value="Dihydroorotate_DH_2"/>
</dbReference>
<protein>
    <recommendedName>
        <fullName evidence="6">Dihydroorotate dehydrogenase (quinone), mitochondrial</fullName>
        <ecNumber evidence="5">1.3.5.2</ecNumber>
    </recommendedName>
    <alternativeName>
        <fullName evidence="11">Dihydroorotate oxidase</fullName>
    </alternativeName>
</protein>
<dbReference type="CDD" id="cd04738">
    <property type="entry name" value="DHOD_2_like"/>
    <property type="match status" value="1"/>
</dbReference>
<evidence type="ECO:0000256" key="1">
    <source>
        <dbReference type="ARBA" id="ARBA00001917"/>
    </source>
</evidence>
<feature type="compositionally biased region" description="Polar residues" evidence="13">
    <location>
        <begin position="445"/>
        <end position="464"/>
    </location>
</feature>
<dbReference type="InterPro" id="IPR013785">
    <property type="entry name" value="Aldolase_TIM"/>
</dbReference>
<dbReference type="InterPro" id="IPR001295">
    <property type="entry name" value="Dihydroorotate_DH_CS"/>
</dbReference>
<comment type="cofactor">
    <cofactor evidence="1">
        <name>FMN</name>
        <dbReference type="ChEBI" id="CHEBI:58210"/>
    </cofactor>
</comment>
<evidence type="ECO:0000256" key="6">
    <source>
        <dbReference type="ARBA" id="ARBA00017599"/>
    </source>
</evidence>
<dbReference type="SUPFAM" id="SSF51395">
    <property type="entry name" value="FMN-linked oxidoreductases"/>
    <property type="match status" value="2"/>
</dbReference>
<dbReference type="UniPathway" id="UPA00070">
    <property type="reaction ID" value="UER00946"/>
</dbReference>
<dbReference type="FunFam" id="3.20.20.70:FF:000242">
    <property type="entry name" value="Dihydroorotate reductase PyrE"/>
    <property type="match status" value="1"/>
</dbReference>
<dbReference type="GO" id="GO:0106430">
    <property type="term" value="F:dihydroorotate dehydrogenase (quinone) activity"/>
    <property type="evidence" value="ECO:0007669"/>
    <property type="project" value="UniProtKB-EC"/>
</dbReference>
<dbReference type="InterPro" id="IPR005720">
    <property type="entry name" value="Dihydroorotate_DH_cat"/>
</dbReference>
<keyword evidence="8" id="KW-0288">FMN</keyword>
<dbReference type="Proteomes" id="UP000799770">
    <property type="component" value="Unassembled WGS sequence"/>
</dbReference>
<dbReference type="Pfam" id="PF01180">
    <property type="entry name" value="DHO_dh"/>
    <property type="match status" value="1"/>
</dbReference>
<dbReference type="PROSITE" id="PS00911">
    <property type="entry name" value="DHODEHASE_1"/>
    <property type="match status" value="1"/>
</dbReference>
<evidence type="ECO:0000259" key="14">
    <source>
        <dbReference type="Pfam" id="PF01180"/>
    </source>
</evidence>
<evidence type="ECO:0000256" key="9">
    <source>
        <dbReference type="ARBA" id="ARBA00023002"/>
    </source>
</evidence>
<keyword evidence="9" id="KW-0560">Oxidoreductase</keyword>
<evidence type="ECO:0000256" key="4">
    <source>
        <dbReference type="ARBA" id="ARBA00005359"/>
    </source>
</evidence>